<name>A0A6A4Q4A4_LUPAL</name>
<gene>
    <name evidence="1" type="ORF">Lalb_Chr08g0234771</name>
</gene>
<dbReference type="Proteomes" id="UP000447434">
    <property type="component" value="Chromosome 8"/>
</dbReference>
<proteinExistence type="predicted"/>
<evidence type="ECO:0000313" key="2">
    <source>
        <dbReference type="Proteomes" id="UP000447434"/>
    </source>
</evidence>
<evidence type="ECO:0000313" key="1">
    <source>
        <dbReference type="EMBL" id="KAE9608366.1"/>
    </source>
</evidence>
<reference evidence="2" key="1">
    <citation type="journal article" date="2020" name="Nat. Commun.">
        <title>Genome sequence of the cluster root forming white lupin.</title>
        <authorList>
            <person name="Hufnagel B."/>
            <person name="Marques A."/>
            <person name="Soriano A."/>
            <person name="Marques L."/>
            <person name="Divol F."/>
            <person name="Doumas P."/>
            <person name="Sallet E."/>
            <person name="Mancinotti D."/>
            <person name="Carrere S."/>
            <person name="Marande W."/>
            <person name="Arribat S."/>
            <person name="Keller J."/>
            <person name="Huneau C."/>
            <person name="Blein T."/>
            <person name="Aime D."/>
            <person name="Laguerre M."/>
            <person name="Taylor J."/>
            <person name="Schubert V."/>
            <person name="Nelson M."/>
            <person name="Geu-Flores F."/>
            <person name="Crespi M."/>
            <person name="Gallardo-Guerrero K."/>
            <person name="Delaux P.-M."/>
            <person name="Salse J."/>
            <person name="Berges H."/>
            <person name="Guyot R."/>
            <person name="Gouzy J."/>
            <person name="Peret B."/>
        </authorList>
    </citation>
    <scope>NUCLEOTIDE SEQUENCE [LARGE SCALE GENOMIC DNA]</scope>
    <source>
        <strain evidence="2">cv. Amiga</strain>
    </source>
</reference>
<sequence length="101" mass="11863">MYTSKLHHNFFLKLQPHKNPLASIVFSHTPFPSLQEATMKSQEPHHHRVNEDFYKDLHYHVAEEGLTYIFHDVHAISKKKVVTVHVIVELEEPMVTLLLKI</sequence>
<dbReference type="AlphaFoldDB" id="A0A6A4Q4A4"/>
<keyword evidence="2" id="KW-1185">Reference proteome</keyword>
<protein>
    <submittedName>
        <fullName evidence="1">Uncharacterized protein</fullName>
    </submittedName>
</protein>
<comment type="caution">
    <text evidence="1">The sequence shown here is derived from an EMBL/GenBank/DDBJ whole genome shotgun (WGS) entry which is preliminary data.</text>
</comment>
<organism evidence="1 2">
    <name type="scientific">Lupinus albus</name>
    <name type="common">White lupine</name>
    <name type="synonym">Lupinus termis</name>
    <dbReference type="NCBI Taxonomy" id="3870"/>
    <lineage>
        <taxon>Eukaryota</taxon>
        <taxon>Viridiplantae</taxon>
        <taxon>Streptophyta</taxon>
        <taxon>Embryophyta</taxon>
        <taxon>Tracheophyta</taxon>
        <taxon>Spermatophyta</taxon>
        <taxon>Magnoliopsida</taxon>
        <taxon>eudicotyledons</taxon>
        <taxon>Gunneridae</taxon>
        <taxon>Pentapetalae</taxon>
        <taxon>rosids</taxon>
        <taxon>fabids</taxon>
        <taxon>Fabales</taxon>
        <taxon>Fabaceae</taxon>
        <taxon>Papilionoideae</taxon>
        <taxon>50 kb inversion clade</taxon>
        <taxon>genistoids sensu lato</taxon>
        <taxon>core genistoids</taxon>
        <taxon>Genisteae</taxon>
        <taxon>Lupinus</taxon>
    </lineage>
</organism>
<accession>A0A6A4Q4A4</accession>
<dbReference type="EMBL" id="WOCE01000008">
    <property type="protein sequence ID" value="KAE9608366.1"/>
    <property type="molecule type" value="Genomic_DNA"/>
</dbReference>